<evidence type="ECO:0000313" key="1">
    <source>
        <dbReference type="EMBL" id="OGZ93997.1"/>
    </source>
</evidence>
<accession>A0A1G2K3K3</accession>
<comment type="caution">
    <text evidence="1">The sequence shown here is derived from an EMBL/GenBank/DDBJ whole genome shotgun (WGS) entry which is preliminary data.</text>
</comment>
<protein>
    <submittedName>
        <fullName evidence="1">Uncharacterized protein</fullName>
    </submittedName>
</protein>
<reference evidence="1 2" key="1">
    <citation type="journal article" date="2016" name="Nat. Commun.">
        <title>Thousands of microbial genomes shed light on interconnected biogeochemical processes in an aquifer system.</title>
        <authorList>
            <person name="Anantharaman K."/>
            <person name="Brown C.T."/>
            <person name="Hug L.A."/>
            <person name="Sharon I."/>
            <person name="Castelle C.J."/>
            <person name="Probst A.J."/>
            <person name="Thomas B.C."/>
            <person name="Singh A."/>
            <person name="Wilkins M.J."/>
            <person name="Karaoz U."/>
            <person name="Brodie E.L."/>
            <person name="Williams K.H."/>
            <person name="Hubbard S.S."/>
            <person name="Banfield J.F."/>
        </authorList>
    </citation>
    <scope>NUCLEOTIDE SEQUENCE [LARGE SCALE GENOMIC DNA]</scope>
</reference>
<gene>
    <name evidence="1" type="ORF">A2633_00970</name>
</gene>
<dbReference type="EMBL" id="MHQC01000046">
    <property type="protein sequence ID" value="OGZ93997.1"/>
    <property type="molecule type" value="Genomic_DNA"/>
</dbReference>
<name>A0A1G2K3K3_9BACT</name>
<dbReference type="AlphaFoldDB" id="A0A1G2K3K3"/>
<sequence length="59" mass="6263">MEHYICTGGCTGVSPRAGVCQAKDCPNYGKPLEKCACDDDKHHGKQEAVSEESPGAPKQ</sequence>
<evidence type="ECO:0000313" key="2">
    <source>
        <dbReference type="Proteomes" id="UP000177152"/>
    </source>
</evidence>
<organism evidence="1 2">
    <name type="scientific">Candidatus Sungbacteria bacterium RIFCSPHIGHO2_01_FULL_47_32</name>
    <dbReference type="NCBI Taxonomy" id="1802264"/>
    <lineage>
        <taxon>Bacteria</taxon>
        <taxon>Candidatus Sungiibacteriota</taxon>
    </lineage>
</organism>
<dbReference type="Proteomes" id="UP000177152">
    <property type="component" value="Unassembled WGS sequence"/>
</dbReference>
<proteinExistence type="predicted"/>